<dbReference type="Proteomes" id="UP000295192">
    <property type="component" value="Unassembled WGS sequence"/>
</dbReference>
<evidence type="ECO:0000313" key="5">
    <source>
        <dbReference type="EMBL" id="TDG40547.1"/>
    </source>
</evidence>
<dbReference type="PANTHER" id="PTHR12970">
    <property type="entry name" value="PROTEASOME ASSEMBLY CHAPERONE 2"/>
    <property type="match status" value="1"/>
</dbReference>
<evidence type="ECO:0000256" key="1">
    <source>
        <dbReference type="ARBA" id="ARBA00019186"/>
    </source>
</evidence>
<organism evidence="5 6">
    <name type="scientific">Drosophila navojoa</name>
    <name type="common">Fruit fly</name>
    <dbReference type="NCBI Taxonomy" id="7232"/>
    <lineage>
        <taxon>Eukaryota</taxon>
        <taxon>Metazoa</taxon>
        <taxon>Ecdysozoa</taxon>
        <taxon>Arthropoda</taxon>
        <taxon>Hexapoda</taxon>
        <taxon>Insecta</taxon>
        <taxon>Pterygota</taxon>
        <taxon>Neoptera</taxon>
        <taxon>Endopterygota</taxon>
        <taxon>Diptera</taxon>
        <taxon>Brachycera</taxon>
        <taxon>Muscomorpha</taxon>
        <taxon>Ephydroidea</taxon>
        <taxon>Drosophilidae</taxon>
        <taxon>Drosophila</taxon>
    </lineage>
</organism>
<sequence length="259" mass="29062">MDHTEQINFSKMLYLKNKAKSLDVANYTVIIPSICVGNAAQLACDLLIASKKLKRIGNLSHSALIPVYGPSAYQHEPNELVSSCELYESAEDKLLVIQFRTPLIARHTKNFQINLVEMLQSARRVVILSGSFGFERRFIDESPWAYRASDNFKAAHAAQLGGSTSLVKWKEHTGEHVFGGGNGLQLFRAFEEQQVSVMLLFRYLLEGDNSTDASLIVRELNELCEDFLQLRDGGDGSFKLTVPKSWNLLFGNEVTELLF</sequence>
<comment type="caution">
    <text evidence="5">The sequence shown here is derived from an EMBL/GenBank/DDBJ whole genome shotgun (WGS) entry which is preliminary data.</text>
</comment>
<dbReference type="Gene3D" id="3.40.50.10900">
    <property type="entry name" value="PAC-like subunit"/>
    <property type="match status" value="1"/>
</dbReference>
<accession>A0A484AV64</accession>
<dbReference type="OMA" id="WKEHTGE"/>
<dbReference type="PIRSF" id="PIRSF010044">
    <property type="entry name" value="UCP010044"/>
    <property type="match status" value="1"/>
</dbReference>
<dbReference type="InterPro" id="IPR038389">
    <property type="entry name" value="PSMG2_sf"/>
</dbReference>
<protein>
    <recommendedName>
        <fullName evidence="1 4">Proteasome assembly chaperone 2</fullName>
    </recommendedName>
</protein>
<keyword evidence="2 4" id="KW-0143">Chaperone</keyword>
<dbReference type="InterPro" id="IPR016562">
    <property type="entry name" value="Proteasome_assmbl_chp_2_euk"/>
</dbReference>
<keyword evidence="6" id="KW-1185">Reference proteome</keyword>
<comment type="subunit">
    <text evidence="4">Forms a heterodimer with PSMG1.</text>
</comment>
<dbReference type="Pfam" id="PF09754">
    <property type="entry name" value="PAC2"/>
    <property type="match status" value="1"/>
</dbReference>
<gene>
    <name evidence="5" type="ORF">AWZ03_013039</name>
</gene>
<evidence type="ECO:0000256" key="3">
    <source>
        <dbReference type="ARBA" id="ARBA00025745"/>
    </source>
</evidence>
<dbReference type="OrthoDB" id="10260712at2759"/>
<name>A0A484AV64_DRONA</name>
<evidence type="ECO:0000256" key="2">
    <source>
        <dbReference type="ARBA" id="ARBA00023186"/>
    </source>
</evidence>
<dbReference type="EMBL" id="LSRL02000542">
    <property type="protein sequence ID" value="TDG40547.1"/>
    <property type="molecule type" value="Genomic_DNA"/>
</dbReference>
<dbReference type="PANTHER" id="PTHR12970:SF1">
    <property type="entry name" value="PROTEASOME ASSEMBLY CHAPERONE 2"/>
    <property type="match status" value="1"/>
</dbReference>
<dbReference type="GO" id="GO:0043248">
    <property type="term" value="P:proteasome assembly"/>
    <property type="evidence" value="ECO:0007669"/>
    <property type="project" value="TreeGrafter"/>
</dbReference>
<dbReference type="GO" id="GO:0005634">
    <property type="term" value="C:nucleus"/>
    <property type="evidence" value="ECO:0007669"/>
    <property type="project" value="TreeGrafter"/>
</dbReference>
<comment type="function">
    <text evidence="4">Chaperone protein which promotes assembly of the 20S proteasome as part of a heterodimer with PSMG1.</text>
</comment>
<proteinExistence type="inferred from homology"/>
<comment type="similarity">
    <text evidence="3 4">Belongs to the PSMG2 family.</text>
</comment>
<dbReference type="InterPro" id="IPR019151">
    <property type="entry name" value="Proteasome_assmbl_chaperone_2"/>
</dbReference>
<dbReference type="GO" id="GO:0005829">
    <property type="term" value="C:cytosol"/>
    <property type="evidence" value="ECO:0007669"/>
    <property type="project" value="TreeGrafter"/>
</dbReference>
<dbReference type="AlphaFoldDB" id="A0A484AV64"/>
<reference evidence="5 6" key="1">
    <citation type="journal article" date="2019" name="J. Hered.">
        <title>An Improved Genome Assembly for Drosophila navojoa, the Basal Species in the mojavensis Cluster.</title>
        <authorList>
            <person name="Vanderlinde T."/>
            <person name="Dupim E.G."/>
            <person name="Nazario-Yepiz N.O."/>
            <person name="Carvalho A.B."/>
        </authorList>
    </citation>
    <scope>NUCLEOTIDE SEQUENCE [LARGE SCALE GENOMIC DNA]</scope>
    <source>
        <strain evidence="5">Navoj_Jal97</strain>
        <tissue evidence="5">Whole organism</tissue>
    </source>
</reference>
<evidence type="ECO:0000313" key="6">
    <source>
        <dbReference type="Proteomes" id="UP000295192"/>
    </source>
</evidence>
<dbReference type="STRING" id="7232.A0A484AV64"/>
<evidence type="ECO:0000256" key="4">
    <source>
        <dbReference type="PIRNR" id="PIRNR010044"/>
    </source>
</evidence>